<keyword evidence="8" id="KW-1185">Reference proteome</keyword>
<dbReference type="Gene3D" id="1.10.10.60">
    <property type="entry name" value="Homeodomain-like"/>
    <property type="match status" value="1"/>
</dbReference>
<dbReference type="PROSITE" id="PS50088">
    <property type="entry name" value="ANK_REPEAT"/>
    <property type="match status" value="1"/>
</dbReference>
<feature type="coiled-coil region" evidence="2">
    <location>
        <begin position="688"/>
        <end position="741"/>
    </location>
</feature>
<dbReference type="EnsemblProtists" id="EKX41148">
    <property type="protein sequence ID" value="EKX41148"/>
    <property type="gene ID" value="GUITHDRAFT_142295"/>
</dbReference>
<dbReference type="PaxDb" id="55529-EKX41148"/>
<accession>L1IXZ9</accession>
<dbReference type="KEGG" id="gtt:GUITHDRAFT_142295"/>
<dbReference type="EMBL" id="JH993026">
    <property type="protein sequence ID" value="EKX41148.1"/>
    <property type="molecule type" value="Genomic_DNA"/>
</dbReference>
<dbReference type="InterPro" id="IPR017930">
    <property type="entry name" value="Myb_dom"/>
</dbReference>
<dbReference type="InterPro" id="IPR009057">
    <property type="entry name" value="Homeodomain-like_sf"/>
</dbReference>
<evidence type="ECO:0000256" key="3">
    <source>
        <dbReference type="SAM" id="MobiDB-lite"/>
    </source>
</evidence>
<feature type="domain" description="HTH myb-type" evidence="5">
    <location>
        <begin position="856"/>
        <end position="903"/>
    </location>
</feature>
<sequence length="1293" mass="146934">MASTQLQSNFETIEQALNDTVLEMKCLKGHLLTPFTLAYSQSFRCDKCSTVIRSAAIAFIIKSIKESNDSFAIMTENEIVNTETFKKMRERAHEISKMHRSDDDKHKTWRCNTCDFDVCYDCALMAVKEAEAEELAHQHELAEIGDQKVMIDCTSDPEVSRVMPEEVEPYFSDVKILPDGAFVLLENGKAGRIPLAKCLQLLSLSQTASKERLVGSRRYPAKLGMRVKLSGQCHDSFLNMASGGGVGEIVDKDKGGLFCHVKWERTGMTTSAMTGFHEEEGSWGIRLNRISPQLAQVSHIDDGALGGDGERLYNYLHHGDHVVAINHVPISRVSNVNQYEFGPVASKVTLTLVDDSEKWDVEVLRTKVEEEHDASNIHPRGIYHLEFVGEDLAFDAMVETSYAQFKKEGICLHQCPVIEEPAKSIAFLGVGKARYLVIELYDSGFKKGMAKGRQADGRKEEADSQEFAYDLQDLLDYLNLGKQADVVDPSGRDQDDVFEQMSDWMQNLFNTFGVPSEKGGYAGSVKESEASGVTKKTKGTEKELNKLFNECNVSYNTRKKIAEKSGPQQRKILESIYTSRSYKYHALALNQIDMKPNERLEFRNHPPLLRAIFCNDLEVLKRLLDSGADVYKRSQFQFQLSGFQLAVYLGCLDAIKLMSEKAPIDVDFCFNPEARKASKELTRVLGRMTEVQHDMDTLRTRYEALSAKREGGGRQALLDEMERIRGKLSLANHNLKLIEEKARESLELKLEMDASVVDLNARCPLILACASKNLYMIVFLTLLNAQTEVGIPSVPGRAGSPMKLTAWCDLHFPIGSYLLRQQFDLLESRGFTQTLLQEPLFTVFYHWVSAPPWESSWNQEEDSLLLKLAAELEKDWALIVREFPGRNARQLKRRHRLLMQDTKQEEDIFHLGMSFSQLQEGMRHIGLYPHVLKDSRLERLFILSKHPNKKKLFAGDSEAALDYVSIERRRLEEMSIGYEHFDWILKVVCKKYLRGMKRSDFVHRYFISILTAPAQEEGETQIEQLLNHLAFSFGVHMPILKIRWNLHKPLMRYQRADVMQTAAAMEEIESDLDEDEDEDEEVEGLVVPQGSSRARSVVSASVTLDPRKPSDFARMIDNPVNFQARYNMSKAASQLQSSENRSASSKTSATRKGKVIRKMQEEETVKARYQRAIAKTCGHNRQVQDLSSQMVENTLSSVLMRSTLTMEEEAETSGADLLRDKSRMDQSMEEMKYWTRVKKLEQHEMRAVDDPQPGRKSLKMKTDGFIDSTAHFPTLNIFSDYSVLTGTQKKKGQ</sequence>
<evidence type="ECO:0000259" key="5">
    <source>
        <dbReference type="PROSITE" id="PS51294"/>
    </source>
</evidence>
<evidence type="ECO:0000256" key="1">
    <source>
        <dbReference type="PROSITE-ProRule" id="PRU00023"/>
    </source>
</evidence>
<dbReference type="HOGENOM" id="CLU_262084_0_0_1"/>
<evidence type="ECO:0008006" key="9">
    <source>
        <dbReference type="Google" id="ProtNLM"/>
    </source>
</evidence>
<dbReference type="PROSITE" id="PS50090">
    <property type="entry name" value="MYB_LIKE"/>
    <property type="match status" value="1"/>
</dbReference>
<dbReference type="SMART" id="SM00717">
    <property type="entry name" value="SANT"/>
    <property type="match status" value="1"/>
</dbReference>
<dbReference type="PROSITE" id="PS51294">
    <property type="entry name" value="HTH_MYB"/>
    <property type="match status" value="1"/>
</dbReference>
<dbReference type="Gene3D" id="1.25.40.20">
    <property type="entry name" value="Ankyrin repeat-containing domain"/>
    <property type="match status" value="1"/>
</dbReference>
<evidence type="ECO:0000313" key="6">
    <source>
        <dbReference type="EMBL" id="EKX41148.1"/>
    </source>
</evidence>
<keyword evidence="1" id="KW-0040">ANK repeat</keyword>
<evidence type="ECO:0000313" key="8">
    <source>
        <dbReference type="Proteomes" id="UP000011087"/>
    </source>
</evidence>
<dbReference type="Proteomes" id="UP000011087">
    <property type="component" value="Unassembled WGS sequence"/>
</dbReference>
<keyword evidence="2" id="KW-0175">Coiled coil</keyword>
<dbReference type="SUPFAM" id="SSF48403">
    <property type="entry name" value="Ankyrin repeat"/>
    <property type="match status" value="1"/>
</dbReference>
<protein>
    <recommendedName>
        <fullName evidence="9">Myb-like domain-containing protein</fullName>
    </recommendedName>
</protein>
<proteinExistence type="predicted"/>
<dbReference type="RefSeq" id="XP_005828128.1">
    <property type="nucleotide sequence ID" value="XM_005828071.1"/>
</dbReference>
<evidence type="ECO:0000256" key="2">
    <source>
        <dbReference type="SAM" id="Coils"/>
    </source>
</evidence>
<reference evidence="6 8" key="1">
    <citation type="journal article" date="2012" name="Nature">
        <title>Algal genomes reveal evolutionary mosaicism and the fate of nucleomorphs.</title>
        <authorList>
            <consortium name="DOE Joint Genome Institute"/>
            <person name="Curtis B.A."/>
            <person name="Tanifuji G."/>
            <person name="Burki F."/>
            <person name="Gruber A."/>
            <person name="Irimia M."/>
            <person name="Maruyama S."/>
            <person name="Arias M.C."/>
            <person name="Ball S.G."/>
            <person name="Gile G.H."/>
            <person name="Hirakawa Y."/>
            <person name="Hopkins J.F."/>
            <person name="Kuo A."/>
            <person name="Rensing S.A."/>
            <person name="Schmutz J."/>
            <person name="Symeonidi A."/>
            <person name="Elias M."/>
            <person name="Eveleigh R.J."/>
            <person name="Herman E.K."/>
            <person name="Klute M.J."/>
            <person name="Nakayama T."/>
            <person name="Obornik M."/>
            <person name="Reyes-Prieto A."/>
            <person name="Armbrust E.V."/>
            <person name="Aves S.J."/>
            <person name="Beiko R.G."/>
            <person name="Coutinho P."/>
            <person name="Dacks J.B."/>
            <person name="Durnford D.G."/>
            <person name="Fast N.M."/>
            <person name="Green B.R."/>
            <person name="Grisdale C.J."/>
            <person name="Hempel F."/>
            <person name="Henrissat B."/>
            <person name="Hoppner M.P."/>
            <person name="Ishida K."/>
            <person name="Kim E."/>
            <person name="Koreny L."/>
            <person name="Kroth P.G."/>
            <person name="Liu Y."/>
            <person name="Malik S.B."/>
            <person name="Maier U.G."/>
            <person name="McRose D."/>
            <person name="Mock T."/>
            <person name="Neilson J.A."/>
            <person name="Onodera N.T."/>
            <person name="Poole A.M."/>
            <person name="Pritham E.J."/>
            <person name="Richards T.A."/>
            <person name="Rocap G."/>
            <person name="Roy S.W."/>
            <person name="Sarai C."/>
            <person name="Schaack S."/>
            <person name="Shirato S."/>
            <person name="Slamovits C.H."/>
            <person name="Spencer D.F."/>
            <person name="Suzuki S."/>
            <person name="Worden A.Z."/>
            <person name="Zauner S."/>
            <person name="Barry K."/>
            <person name="Bell C."/>
            <person name="Bharti A.K."/>
            <person name="Crow J.A."/>
            <person name="Grimwood J."/>
            <person name="Kramer R."/>
            <person name="Lindquist E."/>
            <person name="Lucas S."/>
            <person name="Salamov A."/>
            <person name="McFadden G.I."/>
            <person name="Lane C.E."/>
            <person name="Keeling P.J."/>
            <person name="Gray M.W."/>
            <person name="Grigoriev I.V."/>
            <person name="Archibald J.M."/>
        </authorList>
    </citation>
    <scope>NUCLEOTIDE SEQUENCE</scope>
    <source>
        <strain evidence="6 8">CCMP2712</strain>
    </source>
</reference>
<dbReference type="InterPro" id="IPR001005">
    <property type="entry name" value="SANT/Myb"/>
</dbReference>
<dbReference type="SUPFAM" id="SSF46689">
    <property type="entry name" value="Homeodomain-like"/>
    <property type="match status" value="1"/>
</dbReference>
<dbReference type="Pfam" id="PF00249">
    <property type="entry name" value="Myb_DNA-binding"/>
    <property type="match status" value="1"/>
</dbReference>
<evidence type="ECO:0000313" key="7">
    <source>
        <dbReference type="EnsemblProtists" id="EKX41148"/>
    </source>
</evidence>
<reference evidence="7" key="3">
    <citation type="submission" date="2015-06" db="UniProtKB">
        <authorList>
            <consortium name="EnsemblProtists"/>
        </authorList>
    </citation>
    <scope>IDENTIFICATION</scope>
</reference>
<feature type="domain" description="Myb-like" evidence="4">
    <location>
        <begin position="854"/>
        <end position="899"/>
    </location>
</feature>
<organism evidence="6">
    <name type="scientific">Guillardia theta (strain CCMP2712)</name>
    <name type="common">Cryptophyte</name>
    <dbReference type="NCBI Taxonomy" id="905079"/>
    <lineage>
        <taxon>Eukaryota</taxon>
        <taxon>Cryptophyceae</taxon>
        <taxon>Pyrenomonadales</taxon>
        <taxon>Geminigeraceae</taxon>
        <taxon>Guillardia</taxon>
    </lineage>
</organism>
<gene>
    <name evidence="6" type="ORF">GUITHDRAFT_142295</name>
</gene>
<feature type="compositionally biased region" description="Polar residues" evidence="3">
    <location>
        <begin position="1131"/>
        <end position="1148"/>
    </location>
</feature>
<dbReference type="InterPro" id="IPR036770">
    <property type="entry name" value="Ankyrin_rpt-contain_sf"/>
</dbReference>
<name>L1IXZ9_GUITC</name>
<feature type="repeat" description="ANK" evidence="1">
    <location>
        <begin position="603"/>
        <end position="635"/>
    </location>
</feature>
<dbReference type="InterPro" id="IPR002110">
    <property type="entry name" value="Ankyrin_rpt"/>
</dbReference>
<feature type="region of interest" description="Disordered" evidence="3">
    <location>
        <begin position="1131"/>
        <end position="1157"/>
    </location>
</feature>
<feature type="coiled-coil region" evidence="2">
    <location>
        <begin position="1058"/>
        <end position="1085"/>
    </location>
</feature>
<reference evidence="8" key="2">
    <citation type="submission" date="2012-11" db="EMBL/GenBank/DDBJ databases">
        <authorList>
            <person name="Kuo A."/>
            <person name="Curtis B.A."/>
            <person name="Tanifuji G."/>
            <person name="Burki F."/>
            <person name="Gruber A."/>
            <person name="Irimia M."/>
            <person name="Maruyama S."/>
            <person name="Arias M.C."/>
            <person name="Ball S.G."/>
            <person name="Gile G.H."/>
            <person name="Hirakawa Y."/>
            <person name="Hopkins J.F."/>
            <person name="Rensing S.A."/>
            <person name="Schmutz J."/>
            <person name="Symeonidi A."/>
            <person name="Elias M."/>
            <person name="Eveleigh R.J."/>
            <person name="Herman E.K."/>
            <person name="Klute M.J."/>
            <person name="Nakayama T."/>
            <person name="Obornik M."/>
            <person name="Reyes-Prieto A."/>
            <person name="Armbrust E.V."/>
            <person name="Aves S.J."/>
            <person name="Beiko R.G."/>
            <person name="Coutinho P."/>
            <person name="Dacks J.B."/>
            <person name="Durnford D.G."/>
            <person name="Fast N.M."/>
            <person name="Green B.R."/>
            <person name="Grisdale C."/>
            <person name="Hempe F."/>
            <person name="Henrissat B."/>
            <person name="Hoppner M.P."/>
            <person name="Ishida K.-I."/>
            <person name="Kim E."/>
            <person name="Koreny L."/>
            <person name="Kroth P.G."/>
            <person name="Liu Y."/>
            <person name="Malik S.-B."/>
            <person name="Maier U.G."/>
            <person name="McRose D."/>
            <person name="Mock T."/>
            <person name="Neilson J.A."/>
            <person name="Onodera N.T."/>
            <person name="Poole A.M."/>
            <person name="Pritham E.J."/>
            <person name="Richards T.A."/>
            <person name="Rocap G."/>
            <person name="Roy S.W."/>
            <person name="Sarai C."/>
            <person name="Schaack S."/>
            <person name="Shirato S."/>
            <person name="Slamovits C.H."/>
            <person name="Spencer D.F."/>
            <person name="Suzuki S."/>
            <person name="Worden A.Z."/>
            <person name="Zauner S."/>
            <person name="Barry K."/>
            <person name="Bell C."/>
            <person name="Bharti A.K."/>
            <person name="Crow J.A."/>
            <person name="Grimwood J."/>
            <person name="Kramer R."/>
            <person name="Lindquist E."/>
            <person name="Lucas S."/>
            <person name="Salamov A."/>
            <person name="McFadden G.I."/>
            <person name="Lane C.E."/>
            <person name="Keeling P.J."/>
            <person name="Gray M.W."/>
            <person name="Grigoriev I.V."/>
            <person name="Archibald J.M."/>
        </authorList>
    </citation>
    <scope>NUCLEOTIDE SEQUENCE</scope>
    <source>
        <strain evidence="8">CCMP2712</strain>
    </source>
</reference>
<dbReference type="GeneID" id="17297689"/>
<evidence type="ECO:0000259" key="4">
    <source>
        <dbReference type="PROSITE" id="PS50090"/>
    </source>
</evidence>